<feature type="non-terminal residue" evidence="3">
    <location>
        <position position="1"/>
    </location>
</feature>
<evidence type="ECO:0000313" key="3">
    <source>
        <dbReference type="EMBL" id="RNE95262.1"/>
    </source>
</evidence>
<organism evidence="3 4">
    <name type="scientific">Trypanosoma conorhini</name>
    <dbReference type="NCBI Taxonomy" id="83891"/>
    <lineage>
        <taxon>Eukaryota</taxon>
        <taxon>Discoba</taxon>
        <taxon>Euglenozoa</taxon>
        <taxon>Kinetoplastea</taxon>
        <taxon>Metakinetoplastina</taxon>
        <taxon>Trypanosomatida</taxon>
        <taxon>Trypanosomatidae</taxon>
        <taxon>Trypanosoma</taxon>
    </lineage>
</organism>
<sequence>DALLPAVGRGEVRGGKGNAGSQTKKKVESGWILLRRAARMDYTDIYLRQRRNENSGPHASAGPVVAEAAAEQGVERVLKGAFSVQQLVDRIDGLTTRVDAFDEKMVNLTKLVKLAQGLQEDKEGELRRQQHELRSRLKRQEQFTTRLQDELAALREQVPSAIRDRVAEAQQECMNETGKSRKEREEQLRQLRLDFEDAAKALRHDVEQNAATVQREMSASAASQEALRNQLCEQQSRLEQAVRKIEAATTTTESTRLAPLETAMLQVTGALDSLRPRVDAVAGALEALGEERRRDHAAIMEEMESTREWAARNLQRAKQHVETLSAEVAQLQHEQAEVAARLHRVSCQADVEYKKLRILLQQKAREADVLGSLVGKELEKVDDMNERHQGLRAEAGALKGMAF</sequence>
<dbReference type="EMBL" id="MKKU01001476">
    <property type="protein sequence ID" value="RNE95262.1"/>
    <property type="molecule type" value="Genomic_DNA"/>
</dbReference>
<feature type="coiled-coil region" evidence="1">
    <location>
        <begin position="300"/>
        <end position="341"/>
    </location>
</feature>
<dbReference type="Proteomes" id="UP000284403">
    <property type="component" value="Unassembled WGS sequence"/>
</dbReference>
<evidence type="ECO:0000256" key="1">
    <source>
        <dbReference type="SAM" id="Coils"/>
    </source>
</evidence>
<dbReference type="OrthoDB" id="271035at2759"/>
<dbReference type="GeneID" id="40323699"/>
<feature type="region of interest" description="Disordered" evidence="2">
    <location>
        <begin position="1"/>
        <end position="22"/>
    </location>
</feature>
<reference evidence="3 4" key="1">
    <citation type="journal article" date="2018" name="BMC Genomics">
        <title>Genomic comparison of Trypanosoma conorhini and Trypanosoma rangeli to Trypanosoma cruzi strains of high and low virulence.</title>
        <authorList>
            <person name="Bradwell K.R."/>
            <person name="Koparde V.N."/>
            <person name="Matveyev A.V."/>
            <person name="Serrano M.G."/>
            <person name="Alves J.M."/>
            <person name="Parikh H."/>
            <person name="Huang B."/>
            <person name="Lee V."/>
            <person name="Espinosa-Alvarez O."/>
            <person name="Ortiz P.A."/>
            <person name="Costa-Martins A.G."/>
            <person name="Teixeira M.M."/>
            <person name="Buck G.A."/>
        </authorList>
    </citation>
    <scope>NUCLEOTIDE SEQUENCE [LARGE SCALE GENOMIC DNA]</scope>
    <source>
        <strain evidence="3 4">025E</strain>
    </source>
</reference>
<keyword evidence="4" id="KW-1185">Reference proteome</keyword>
<evidence type="ECO:0000256" key="2">
    <source>
        <dbReference type="SAM" id="MobiDB-lite"/>
    </source>
</evidence>
<protein>
    <submittedName>
        <fullName evidence="3">Uncharacterized protein</fullName>
    </submittedName>
</protein>
<proteinExistence type="predicted"/>
<evidence type="ECO:0000313" key="4">
    <source>
        <dbReference type="Proteomes" id="UP000284403"/>
    </source>
</evidence>
<comment type="caution">
    <text evidence="3">The sequence shown here is derived from an EMBL/GenBank/DDBJ whole genome shotgun (WGS) entry which is preliminary data.</text>
</comment>
<gene>
    <name evidence="3" type="ORF">Tco025E_10088</name>
</gene>
<dbReference type="RefSeq" id="XP_029222999.1">
    <property type="nucleotide sequence ID" value="XM_029376879.1"/>
</dbReference>
<name>A0A3R7M339_9TRYP</name>
<dbReference type="AlphaFoldDB" id="A0A3R7M339"/>
<accession>A0A3R7M339</accession>
<keyword evidence="1" id="KW-0175">Coiled coil</keyword>